<evidence type="ECO:0000313" key="1">
    <source>
        <dbReference type="EMBL" id="OUS18037.1"/>
    </source>
</evidence>
<dbReference type="Proteomes" id="UP000196102">
    <property type="component" value="Unassembled WGS sequence"/>
</dbReference>
<accession>A0A1Z8B653</accession>
<comment type="caution">
    <text evidence="1">The sequence shown here is derived from an EMBL/GenBank/DDBJ whole genome shotgun (WGS) entry which is preliminary data.</text>
</comment>
<dbReference type="AlphaFoldDB" id="A0A1Z8B653"/>
<sequence length="256" mass="30349">MKRKGNKKIKKFGSCLTEKLSLIYTLRAIYKTVTTHLKKSLYISIIIGIIFTSCKNDGLKDNIWIGEYTTNDAREYYFAEENIISFENGQWVAKGVLLNYGEDTRYGEQKIFSNQIVFNEDWTEENPIEIYNIQTISKDSLVLRTPNSDNFHVYRKLPETAKSTKNIKISGKQYVWRNRHFTDTIYFKDDFEVLRKSSERYSSPWQRIKFLEYNIIFVYGDVPYVIQNKIGDTIFAKTFHKENIEHKFIELSDNVW</sequence>
<organism evidence="1 2">
    <name type="scientific">Nonlabens dokdonensis</name>
    <dbReference type="NCBI Taxonomy" id="328515"/>
    <lineage>
        <taxon>Bacteria</taxon>
        <taxon>Pseudomonadati</taxon>
        <taxon>Bacteroidota</taxon>
        <taxon>Flavobacteriia</taxon>
        <taxon>Flavobacteriales</taxon>
        <taxon>Flavobacteriaceae</taxon>
        <taxon>Nonlabens</taxon>
    </lineage>
</organism>
<dbReference type="EMBL" id="MAAX01000073">
    <property type="protein sequence ID" value="OUS18037.1"/>
    <property type="molecule type" value="Genomic_DNA"/>
</dbReference>
<name>A0A1Z8B653_9FLAO</name>
<gene>
    <name evidence="1" type="ORF">A9Q93_04545</name>
</gene>
<evidence type="ECO:0000313" key="2">
    <source>
        <dbReference type="Proteomes" id="UP000196102"/>
    </source>
</evidence>
<reference evidence="2" key="1">
    <citation type="journal article" date="2017" name="Proc. Natl. Acad. Sci. U.S.A.">
        <title>Simulation of Deepwater Horizon oil plume reveals substrate specialization within a complex community of hydrocarbon-degraders.</title>
        <authorList>
            <person name="Hu P."/>
            <person name="Dubinsky E.A."/>
            <person name="Probst A.J."/>
            <person name="Wang J."/>
            <person name="Sieber C.M.K."/>
            <person name="Tom L.M."/>
            <person name="Gardinali P."/>
            <person name="Banfield J.F."/>
            <person name="Atlas R.M."/>
            <person name="Andersen G.L."/>
        </authorList>
    </citation>
    <scope>NUCLEOTIDE SEQUENCE [LARGE SCALE GENOMIC DNA]</scope>
</reference>
<protein>
    <submittedName>
        <fullName evidence="1">Uncharacterized protein</fullName>
    </submittedName>
</protein>
<proteinExistence type="predicted"/>